<protein>
    <submittedName>
        <fullName evidence="10">MFS transporter, sugar porter (SP) family</fullName>
    </submittedName>
</protein>
<keyword evidence="5 8" id="KW-1133">Transmembrane helix</keyword>
<dbReference type="SUPFAM" id="SSF103473">
    <property type="entry name" value="MFS general substrate transporter"/>
    <property type="match status" value="1"/>
</dbReference>
<dbReference type="InterPro" id="IPR020846">
    <property type="entry name" value="MFS_dom"/>
</dbReference>
<feature type="transmembrane region" description="Helical" evidence="8">
    <location>
        <begin position="376"/>
        <end position="400"/>
    </location>
</feature>
<feature type="transmembrane region" description="Helical" evidence="8">
    <location>
        <begin position="7"/>
        <end position="28"/>
    </location>
</feature>
<dbReference type="RefSeq" id="WP_091697084.1">
    <property type="nucleotide sequence ID" value="NZ_FPBF01000007.1"/>
</dbReference>
<feature type="transmembrane region" description="Helical" evidence="8">
    <location>
        <begin position="134"/>
        <end position="155"/>
    </location>
</feature>
<evidence type="ECO:0000256" key="8">
    <source>
        <dbReference type="SAM" id="Phobius"/>
    </source>
</evidence>
<keyword evidence="6 8" id="KW-0472">Membrane</keyword>
<feature type="transmembrane region" description="Helical" evidence="8">
    <location>
        <begin position="101"/>
        <end position="122"/>
    </location>
</feature>
<comment type="subcellular location">
    <subcellularLocation>
        <location evidence="1">Membrane</location>
        <topology evidence="1">Multi-pass membrane protein</topology>
    </subcellularLocation>
</comment>
<dbReference type="Pfam" id="PF00083">
    <property type="entry name" value="Sugar_tr"/>
    <property type="match status" value="1"/>
</dbReference>
<proteinExistence type="inferred from homology"/>
<evidence type="ECO:0000256" key="1">
    <source>
        <dbReference type="ARBA" id="ARBA00004141"/>
    </source>
</evidence>
<dbReference type="NCBIfam" id="TIGR00879">
    <property type="entry name" value="SP"/>
    <property type="match status" value="1"/>
</dbReference>
<evidence type="ECO:0000313" key="11">
    <source>
        <dbReference type="Proteomes" id="UP000199673"/>
    </source>
</evidence>
<dbReference type="InterPro" id="IPR005828">
    <property type="entry name" value="MFS_sugar_transport-like"/>
</dbReference>
<evidence type="ECO:0000256" key="3">
    <source>
        <dbReference type="ARBA" id="ARBA00022448"/>
    </source>
</evidence>
<dbReference type="PANTHER" id="PTHR48020:SF12">
    <property type="entry name" value="PROTON MYO-INOSITOL COTRANSPORTER"/>
    <property type="match status" value="1"/>
</dbReference>
<feature type="transmembrane region" description="Helical" evidence="8">
    <location>
        <begin position="312"/>
        <end position="334"/>
    </location>
</feature>
<feature type="transmembrane region" description="Helical" evidence="8">
    <location>
        <begin position="406"/>
        <end position="423"/>
    </location>
</feature>
<dbReference type="Gene3D" id="1.20.1250.20">
    <property type="entry name" value="MFS general substrate transporter like domains"/>
    <property type="match status" value="1"/>
</dbReference>
<dbReference type="PROSITE" id="PS00217">
    <property type="entry name" value="SUGAR_TRANSPORT_2"/>
    <property type="match status" value="1"/>
</dbReference>
<dbReference type="InterPro" id="IPR005829">
    <property type="entry name" value="Sugar_transporter_CS"/>
</dbReference>
<organism evidence="10 11">
    <name type="scientific">Algoriphagus locisalis</name>
    <dbReference type="NCBI Taxonomy" id="305507"/>
    <lineage>
        <taxon>Bacteria</taxon>
        <taxon>Pseudomonadati</taxon>
        <taxon>Bacteroidota</taxon>
        <taxon>Cytophagia</taxon>
        <taxon>Cytophagales</taxon>
        <taxon>Cyclobacteriaceae</taxon>
        <taxon>Algoriphagus</taxon>
    </lineage>
</organism>
<dbReference type="PROSITE" id="PS00216">
    <property type="entry name" value="SUGAR_TRANSPORT_1"/>
    <property type="match status" value="2"/>
</dbReference>
<dbReference type="AlphaFoldDB" id="A0A1I7DPX3"/>
<feature type="transmembrane region" description="Helical" evidence="8">
    <location>
        <begin position="340"/>
        <end position="364"/>
    </location>
</feature>
<sequence>MNSKQYAFFISITAALGGFLFGFDTAVISGAERAIQDVWKLDDLTHGLAIAMALYGTVIGALVGGIPADKFGRKKSLLWIGALYLISAVGSGMAPDEFSFMFFRFIGGLGVGASSVVAPMYISEIAPAKNRGLLVALYQFNIVFGILMAYLSNYLIGTAGIANDWRWMLGMEAVPALIYTVMIFRIPESPRWLIAKFNDQIKAREILTRTDPDGVDEAIRLAIIEEQSIRQKGSFAALFSKAFISTTMLAIFIAFFNQVSGINAIIYFAPRVFEMAGISTESALFSTIGIGVVNLLATFVGLYLIDKIGRKKLMYIGSIGYIISLSLMAYNFLVGGIDNYWLPIFVFSFITSHAVGQGAVIWVFISEVFPNELRAYGQSIGCFTHWILAALIANVFPYFANQFGPGYIFAFFALMMVWQLLWVKFRMPETKGRSLEEIQQDLHNTNAA</sequence>
<dbReference type="EMBL" id="FPBF01000007">
    <property type="protein sequence ID" value="SFU13685.1"/>
    <property type="molecule type" value="Genomic_DNA"/>
</dbReference>
<dbReference type="InterPro" id="IPR003663">
    <property type="entry name" value="Sugar/inositol_transpt"/>
</dbReference>
<dbReference type="GO" id="GO:0022857">
    <property type="term" value="F:transmembrane transporter activity"/>
    <property type="evidence" value="ECO:0007669"/>
    <property type="project" value="InterPro"/>
</dbReference>
<dbReference type="Proteomes" id="UP000199673">
    <property type="component" value="Unassembled WGS sequence"/>
</dbReference>
<feature type="transmembrane region" description="Helical" evidence="8">
    <location>
        <begin position="77"/>
        <end position="95"/>
    </location>
</feature>
<name>A0A1I7DPX3_9BACT</name>
<evidence type="ECO:0000259" key="9">
    <source>
        <dbReference type="PROSITE" id="PS50850"/>
    </source>
</evidence>
<evidence type="ECO:0000256" key="2">
    <source>
        <dbReference type="ARBA" id="ARBA00010992"/>
    </source>
</evidence>
<feature type="transmembrane region" description="Helical" evidence="8">
    <location>
        <begin position="249"/>
        <end position="270"/>
    </location>
</feature>
<feature type="transmembrane region" description="Helical" evidence="8">
    <location>
        <begin position="48"/>
        <end position="65"/>
    </location>
</feature>
<comment type="similarity">
    <text evidence="2 7">Belongs to the major facilitator superfamily. Sugar transporter (TC 2.A.1.1) family.</text>
</comment>
<dbReference type="GO" id="GO:0016020">
    <property type="term" value="C:membrane"/>
    <property type="evidence" value="ECO:0007669"/>
    <property type="project" value="UniProtKB-SubCell"/>
</dbReference>
<feature type="domain" description="Major facilitator superfamily (MFS) profile" evidence="9">
    <location>
        <begin position="10"/>
        <end position="431"/>
    </location>
</feature>
<evidence type="ECO:0000256" key="5">
    <source>
        <dbReference type="ARBA" id="ARBA00022989"/>
    </source>
</evidence>
<dbReference type="PROSITE" id="PS50850">
    <property type="entry name" value="MFS"/>
    <property type="match status" value="1"/>
</dbReference>
<dbReference type="OrthoDB" id="9783823at2"/>
<evidence type="ECO:0000256" key="7">
    <source>
        <dbReference type="RuleBase" id="RU003346"/>
    </source>
</evidence>
<evidence type="ECO:0000256" key="4">
    <source>
        <dbReference type="ARBA" id="ARBA00022692"/>
    </source>
</evidence>
<dbReference type="PANTHER" id="PTHR48020">
    <property type="entry name" value="PROTON MYO-INOSITOL COTRANSPORTER"/>
    <property type="match status" value="1"/>
</dbReference>
<reference evidence="11" key="1">
    <citation type="submission" date="2016-10" db="EMBL/GenBank/DDBJ databases">
        <authorList>
            <person name="Varghese N."/>
            <person name="Submissions S."/>
        </authorList>
    </citation>
    <scope>NUCLEOTIDE SEQUENCE [LARGE SCALE GENOMIC DNA]</scope>
    <source>
        <strain evidence="11">DSM 23445</strain>
    </source>
</reference>
<dbReference type="STRING" id="305507.SAMN04489724_4260"/>
<dbReference type="PRINTS" id="PR00171">
    <property type="entry name" value="SUGRTRNSPORT"/>
</dbReference>
<evidence type="ECO:0000256" key="6">
    <source>
        <dbReference type="ARBA" id="ARBA00023136"/>
    </source>
</evidence>
<dbReference type="InterPro" id="IPR036259">
    <property type="entry name" value="MFS_trans_sf"/>
</dbReference>
<accession>A0A1I7DPX3</accession>
<gene>
    <name evidence="10" type="ORF">SAMN04489724_4260</name>
</gene>
<feature type="transmembrane region" description="Helical" evidence="8">
    <location>
        <begin position="282"/>
        <end position="305"/>
    </location>
</feature>
<keyword evidence="11" id="KW-1185">Reference proteome</keyword>
<keyword evidence="4 8" id="KW-0812">Transmembrane</keyword>
<keyword evidence="3 7" id="KW-0813">Transport</keyword>
<evidence type="ECO:0000313" key="10">
    <source>
        <dbReference type="EMBL" id="SFU13685.1"/>
    </source>
</evidence>
<dbReference type="InterPro" id="IPR050814">
    <property type="entry name" value="Myo-inositol_Transporter"/>
</dbReference>
<feature type="transmembrane region" description="Helical" evidence="8">
    <location>
        <begin position="167"/>
        <end position="186"/>
    </location>
</feature>